<reference evidence="2 3" key="1">
    <citation type="submission" date="2024-01" db="EMBL/GenBank/DDBJ databases">
        <title>A draft genome for the cacao thread blight pathogen Marasmiellus scandens.</title>
        <authorList>
            <person name="Baruah I.K."/>
            <person name="Leung J."/>
            <person name="Bukari Y."/>
            <person name="Amoako-Attah I."/>
            <person name="Meinhardt L.W."/>
            <person name="Bailey B.A."/>
            <person name="Cohen S.P."/>
        </authorList>
    </citation>
    <scope>NUCLEOTIDE SEQUENCE [LARGE SCALE GENOMIC DNA]</scope>
    <source>
        <strain evidence="2 3">GH-19</strain>
    </source>
</reference>
<accession>A0ABR1JB02</accession>
<proteinExistence type="predicted"/>
<name>A0ABR1JB02_9AGAR</name>
<evidence type="ECO:0000256" key="1">
    <source>
        <dbReference type="SAM" id="MobiDB-lite"/>
    </source>
</evidence>
<dbReference type="Proteomes" id="UP001498398">
    <property type="component" value="Unassembled WGS sequence"/>
</dbReference>
<gene>
    <name evidence="2" type="ORF">VKT23_011490</name>
</gene>
<comment type="caution">
    <text evidence="2">The sequence shown here is derived from an EMBL/GenBank/DDBJ whole genome shotgun (WGS) entry which is preliminary data.</text>
</comment>
<evidence type="ECO:0000313" key="3">
    <source>
        <dbReference type="Proteomes" id="UP001498398"/>
    </source>
</evidence>
<evidence type="ECO:0000313" key="2">
    <source>
        <dbReference type="EMBL" id="KAK7453978.1"/>
    </source>
</evidence>
<keyword evidence="3" id="KW-1185">Reference proteome</keyword>
<feature type="region of interest" description="Disordered" evidence="1">
    <location>
        <begin position="110"/>
        <end position="129"/>
    </location>
</feature>
<protein>
    <submittedName>
        <fullName evidence="2">Uncharacterized protein</fullName>
    </submittedName>
</protein>
<organism evidence="2 3">
    <name type="scientific">Marasmiellus scandens</name>
    <dbReference type="NCBI Taxonomy" id="2682957"/>
    <lineage>
        <taxon>Eukaryota</taxon>
        <taxon>Fungi</taxon>
        <taxon>Dikarya</taxon>
        <taxon>Basidiomycota</taxon>
        <taxon>Agaricomycotina</taxon>
        <taxon>Agaricomycetes</taxon>
        <taxon>Agaricomycetidae</taxon>
        <taxon>Agaricales</taxon>
        <taxon>Marasmiineae</taxon>
        <taxon>Omphalotaceae</taxon>
        <taxon>Marasmiellus</taxon>
    </lineage>
</organism>
<sequence length="129" mass="16302">MDDDSLKLWLRGQEEIDWIKNNFPWFEEKSIQWLLDNRKKARCRYMKQDRSRREYLRSRPEKIEAARVHNKRRHEEFQDKTDDEKTEIRRRHALAQSRWRSDKREILAQKERERRKRKKAELKELDQRP</sequence>
<feature type="compositionally biased region" description="Basic and acidic residues" evidence="1">
    <location>
        <begin position="65"/>
        <end position="87"/>
    </location>
</feature>
<dbReference type="EMBL" id="JBANRG010000025">
    <property type="protein sequence ID" value="KAK7453978.1"/>
    <property type="molecule type" value="Genomic_DNA"/>
</dbReference>
<feature type="region of interest" description="Disordered" evidence="1">
    <location>
        <begin position="65"/>
        <end position="103"/>
    </location>
</feature>